<organism evidence="2 3">
    <name type="scientific">Roseibium aggregatum (strain ATCC 25650 / DSM 13394 / JCM 20685 / NBRC 16684 / NCIMB 2208 / IAM 12614 / B1)</name>
    <name type="common">Stappia aggregata</name>
    <dbReference type="NCBI Taxonomy" id="384765"/>
    <lineage>
        <taxon>Bacteria</taxon>
        <taxon>Pseudomonadati</taxon>
        <taxon>Pseudomonadota</taxon>
        <taxon>Alphaproteobacteria</taxon>
        <taxon>Hyphomicrobiales</taxon>
        <taxon>Stappiaceae</taxon>
        <taxon>Roseibium</taxon>
    </lineage>
</organism>
<sequence>MDAGDAKRLLSKLKPAAVCRVFSSSLTFPDGEMNGILDLGVRELLKAFSGKTVSPSDYMAAVCERVEACEPKVGALYDYRPEQAMKQAEEATQRWLKGAPNGALDGVPVTLKELIATKGDPVPMGTAATELVPADADAPTAARLKEDGAIIFAKTTCPDYGMLSSGLSTFHQLSRNPWDLSTNPGGSSAGAGSAGAAGYGPLHIGTDIGGSVRLPAGWTGLFGFKPTQGRVPVYPYYPGRCVGPMTRTVDDSLMVMPVITRSDWRDATSVPYEALDYDVAPANVKGMKIGLILDAGTGLKVDPEVRDAVLAAARMFEEQGADIVDLGPLLTRENLDGLDTFWRARFWSQMRKLSDEARGKILPYILDWASVAAKIDGASVAAGFDHMLAMRQSCASALNGVGAILSPVNPIVSFPAEWPAPTNDPALPFEHICFTMPWNMGDQPACSINCGFSKSGMPIGLQIVAPRFEDLTVLRLAKAFEEWRGPITNWPVIAS</sequence>
<evidence type="ECO:0000259" key="1">
    <source>
        <dbReference type="Pfam" id="PF01425"/>
    </source>
</evidence>
<accession>A0P104</accession>
<dbReference type="SUPFAM" id="SSF75304">
    <property type="entry name" value="Amidase signature (AS) enzymes"/>
    <property type="match status" value="1"/>
</dbReference>
<dbReference type="InterPro" id="IPR036928">
    <property type="entry name" value="AS_sf"/>
</dbReference>
<proteinExistence type="predicted"/>
<keyword evidence="2" id="KW-0378">Hydrolase</keyword>
<dbReference type="InterPro" id="IPR000120">
    <property type="entry name" value="Amidase"/>
</dbReference>
<dbReference type="eggNOG" id="COG0154">
    <property type="taxonomic scope" value="Bacteria"/>
</dbReference>
<feature type="domain" description="Amidase" evidence="1">
    <location>
        <begin position="60"/>
        <end position="474"/>
    </location>
</feature>
<evidence type="ECO:0000313" key="2">
    <source>
        <dbReference type="EMBL" id="EAV41189.1"/>
    </source>
</evidence>
<evidence type="ECO:0000313" key="3">
    <source>
        <dbReference type="Proteomes" id="UP000004848"/>
    </source>
</evidence>
<dbReference type="EC" id="3.5.1.4" evidence="2"/>
<dbReference type="PANTHER" id="PTHR11895:SF173">
    <property type="entry name" value="GLUTAMYL-TRNA AMIDOTRANSFERASE SUBUNIT A"/>
    <property type="match status" value="1"/>
</dbReference>
<dbReference type="NCBIfam" id="NF005450">
    <property type="entry name" value="PRK07042.1"/>
    <property type="match status" value="1"/>
</dbReference>
<dbReference type="AlphaFoldDB" id="A0P104"/>
<dbReference type="PANTHER" id="PTHR11895">
    <property type="entry name" value="TRANSAMIDASE"/>
    <property type="match status" value="1"/>
</dbReference>
<dbReference type="Gene3D" id="3.90.1300.10">
    <property type="entry name" value="Amidase signature (AS) domain"/>
    <property type="match status" value="1"/>
</dbReference>
<dbReference type="Pfam" id="PF01425">
    <property type="entry name" value="Amidase"/>
    <property type="match status" value="1"/>
</dbReference>
<name>A0P104_ROSAI</name>
<dbReference type="EMBL" id="AAUW01000022">
    <property type="protein sequence ID" value="EAV41189.1"/>
    <property type="molecule type" value="Genomic_DNA"/>
</dbReference>
<comment type="caution">
    <text evidence="2">The sequence shown here is derived from an EMBL/GenBank/DDBJ whole genome shotgun (WGS) entry which is preliminary data.</text>
</comment>
<dbReference type="InterPro" id="IPR023631">
    <property type="entry name" value="Amidase_dom"/>
</dbReference>
<reference evidence="2 3" key="1">
    <citation type="submission" date="2006-05" db="EMBL/GenBank/DDBJ databases">
        <authorList>
            <person name="King G."/>
            <person name="Ferriera S."/>
            <person name="Johnson J."/>
            <person name="Kravitz S."/>
            <person name="Beeson K."/>
            <person name="Sutton G."/>
            <person name="Rogers Y.-H."/>
            <person name="Friedman R."/>
            <person name="Frazier M."/>
            <person name="Venter J.C."/>
        </authorList>
    </citation>
    <scope>NUCLEOTIDE SEQUENCE [LARGE SCALE GENOMIC DNA]</scope>
    <source>
        <strain evidence="3">ATCC 25650 / DSM 13394 / JCM 20685 / NBRC 16684 / NCIMB 2208 / IAM 12614 / B1</strain>
    </source>
</reference>
<dbReference type="GO" id="GO:0004040">
    <property type="term" value="F:amidase activity"/>
    <property type="evidence" value="ECO:0007669"/>
    <property type="project" value="UniProtKB-EC"/>
</dbReference>
<gene>
    <name evidence="2" type="ORF">SIAM614_28921</name>
</gene>
<protein>
    <submittedName>
        <fullName evidence="2">Amidase</fullName>
        <ecNumber evidence="2">3.5.1.4</ecNumber>
    </submittedName>
</protein>
<dbReference type="Proteomes" id="UP000004848">
    <property type="component" value="Unassembled WGS sequence"/>
</dbReference>